<dbReference type="NCBIfam" id="TIGR01552">
    <property type="entry name" value="phd_fam"/>
    <property type="match status" value="1"/>
</dbReference>
<gene>
    <name evidence="2" type="ORF">MNBD_CHLOROFLEXI01-4210</name>
</gene>
<organism evidence="2">
    <name type="scientific">hydrothermal vent metagenome</name>
    <dbReference type="NCBI Taxonomy" id="652676"/>
    <lineage>
        <taxon>unclassified sequences</taxon>
        <taxon>metagenomes</taxon>
        <taxon>ecological metagenomes</taxon>
    </lineage>
</organism>
<dbReference type="Pfam" id="PF02604">
    <property type="entry name" value="PhdYeFM_antitox"/>
    <property type="match status" value="1"/>
</dbReference>
<proteinExistence type="inferred from homology"/>
<sequence>MKQVPLSEVKDHLSEYLRQSEEETIVITRHGKPAGILTGFASEDDWFEYRLEHDPRFLARIASARESLQSGAGTKIEDIPESFWAAKAV</sequence>
<comment type="similarity">
    <text evidence="1">Belongs to the phD/YefM antitoxin family.</text>
</comment>
<dbReference type="SUPFAM" id="SSF143120">
    <property type="entry name" value="YefM-like"/>
    <property type="match status" value="1"/>
</dbReference>
<dbReference type="InterPro" id="IPR006442">
    <property type="entry name" value="Antitoxin_Phd/YefM"/>
</dbReference>
<name>A0A3B0UM60_9ZZZZ</name>
<protein>
    <submittedName>
        <fullName evidence="2">RelB/StbD replicon stabilization protein (Antitoxin to RelE/StbE)</fullName>
    </submittedName>
</protein>
<dbReference type="Gene3D" id="3.40.1620.10">
    <property type="entry name" value="YefM-like domain"/>
    <property type="match status" value="1"/>
</dbReference>
<dbReference type="EMBL" id="UOEU01000297">
    <property type="protein sequence ID" value="VAW31848.1"/>
    <property type="molecule type" value="Genomic_DNA"/>
</dbReference>
<reference evidence="2" key="1">
    <citation type="submission" date="2018-06" db="EMBL/GenBank/DDBJ databases">
        <authorList>
            <person name="Zhirakovskaya E."/>
        </authorList>
    </citation>
    <scope>NUCLEOTIDE SEQUENCE</scope>
</reference>
<dbReference type="InterPro" id="IPR036165">
    <property type="entry name" value="YefM-like_sf"/>
</dbReference>
<evidence type="ECO:0000256" key="1">
    <source>
        <dbReference type="ARBA" id="ARBA00009981"/>
    </source>
</evidence>
<evidence type="ECO:0000313" key="2">
    <source>
        <dbReference type="EMBL" id="VAW31848.1"/>
    </source>
</evidence>
<dbReference type="AlphaFoldDB" id="A0A3B0UM60"/>
<accession>A0A3B0UM60</accession>